<evidence type="ECO:0000313" key="2">
    <source>
        <dbReference type="Proteomes" id="UP000283530"/>
    </source>
</evidence>
<dbReference type="Proteomes" id="UP000283530">
    <property type="component" value="Unassembled WGS sequence"/>
</dbReference>
<protein>
    <submittedName>
        <fullName evidence="1">MOB kinase activator-like protein 1</fullName>
    </submittedName>
</protein>
<name>A0A443PIT6_9MAGN</name>
<dbReference type="InterPro" id="IPR036703">
    <property type="entry name" value="MOB_kinase_act_sf"/>
</dbReference>
<keyword evidence="2" id="KW-1185">Reference proteome</keyword>
<dbReference type="GO" id="GO:0016301">
    <property type="term" value="F:kinase activity"/>
    <property type="evidence" value="ECO:0007669"/>
    <property type="project" value="UniProtKB-KW"/>
</dbReference>
<reference evidence="1 2" key="1">
    <citation type="journal article" date="2019" name="Nat. Plants">
        <title>Stout camphor tree genome fills gaps in understanding of flowering plant genome evolution.</title>
        <authorList>
            <person name="Chaw S.M."/>
            <person name="Liu Y.C."/>
            <person name="Wu Y.W."/>
            <person name="Wang H.Y."/>
            <person name="Lin C.I."/>
            <person name="Wu C.S."/>
            <person name="Ke H.M."/>
            <person name="Chang L.Y."/>
            <person name="Hsu C.Y."/>
            <person name="Yang H.T."/>
            <person name="Sudianto E."/>
            <person name="Hsu M.H."/>
            <person name="Wu K.P."/>
            <person name="Wang L.N."/>
            <person name="Leebens-Mack J.H."/>
            <person name="Tsai I.J."/>
        </authorList>
    </citation>
    <scope>NUCLEOTIDE SEQUENCE [LARGE SCALE GENOMIC DNA]</scope>
    <source>
        <strain evidence="2">cv. Chaw 1501</strain>
        <tissue evidence="1">Young leaves</tissue>
    </source>
</reference>
<gene>
    <name evidence="1" type="ORF">CKAN_01979000</name>
</gene>
<evidence type="ECO:0000313" key="1">
    <source>
        <dbReference type="EMBL" id="RWR90683.1"/>
    </source>
</evidence>
<dbReference type="InterPro" id="IPR005301">
    <property type="entry name" value="MOB_kinase_act_fam"/>
</dbReference>
<comment type="caution">
    <text evidence="1">The sequence shown here is derived from an EMBL/GenBank/DDBJ whole genome shotgun (WGS) entry which is preliminary data.</text>
</comment>
<proteinExistence type="predicted"/>
<dbReference type="EMBL" id="QPKB01000008">
    <property type="protein sequence ID" value="RWR90683.1"/>
    <property type="molecule type" value="Genomic_DNA"/>
</dbReference>
<dbReference type="OrthoDB" id="8170117at2759"/>
<keyword evidence="1" id="KW-0418">Kinase</keyword>
<dbReference type="Gene3D" id="1.20.140.30">
    <property type="entry name" value="MOB kinase activator"/>
    <property type="match status" value="1"/>
</dbReference>
<dbReference type="SUPFAM" id="SSF101152">
    <property type="entry name" value="Mob1/phocein"/>
    <property type="match status" value="1"/>
</dbReference>
<accession>A0A443PIT6</accession>
<dbReference type="AlphaFoldDB" id="A0A443PIT6"/>
<organism evidence="1 2">
    <name type="scientific">Cinnamomum micranthum f. kanehirae</name>
    <dbReference type="NCBI Taxonomy" id="337451"/>
    <lineage>
        <taxon>Eukaryota</taxon>
        <taxon>Viridiplantae</taxon>
        <taxon>Streptophyta</taxon>
        <taxon>Embryophyta</taxon>
        <taxon>Tracheophyta</taxon>
        <taxon>Spermatophyta</taxon>
        <taxon>Magnoliopsida</taxon>
        <taxon>Magnoliidae</taxon>
        <taxon>Laurales</taxon>
        <taxon>Lauraceae</taxon>
        <taxon>Cinnamomum</taxon>
    </lineage>
</organism>
<dbReference type="STRING" id="337451.A0A443PIT6"/>
<keyword evidence="1" id="KW-0808">Transferase</keyword>
<dbReference type="PANTHER" id="PTHR22599">
    <property type="entry name" value="MPS ONE BINDER KINASE ACTIVATOR-LIKE MOB"/>
    <property type="match status" value="1"/>
</dbReference>
<sequence length="241" mass="26811">MCIPARRTWASRPGFSSTTCSLFGLSSGKHHPGISAGRPSHHLHLGHALQPPNMHPGCSCSPASCHSQRDLPLRGFPQPFGCELLFEKDTSDVSSNTSGVTNGMQPNHALDSTSVMGEVRRFSHTCNLSHSGASCMSNNQSFHVRAGLFQDFKATSGCPSFHFDKRNSKFLRAPFPPCFREVVKTIFKRMFRVYAHIYHSHFQKIVHLKKLISILALSILFYCHGSYIRGSLDCRSSSCWI</sequence>
<dbReference type="SMART" id="SM01388">
    <property type="entry name" value="Mob1_phocein"/>
    <property type="match status" value="1"/>
</dbReference>
<dbReference type="Pfam" id="PF03637">
    <property type="entry name" value="Mob1_phocein"/>
    <property type="match status" value="1"/>
</dbReference>